<feature type="compositionally biased region" description="Low complexity" evidence="5">
    <location>
        <begin position="13"/>
        <end position="23"/>
    </location>
</feature>
<reference evidence="8 10" key="3">
    <citation type="journal article" date="2015" name="BMC Genomics">
        <title>Sex and parasites: genomic and transcriptomic analysis of Microbotryum lychnidis-dioicae, the biotrophic and plant-castrating anther smut fungus.</title>
        <authorList>
            <person name="Perlin M.H."/>
            <person name="Amselem J."/>
            <person name="Fontanillas E."/>
            <person name="Toh S.S."/>
            <person name="Chen Z."/>
            <person name="Goldberg J."/>
            <person name="Duplessis S."/>
            <person name="Henrissat B."/>
            <person name="Young S."/>
            <person name="Zeng Q."/>
            <person name="Aguileta G."/>
            <person name="Petit E."/>
            <person name="Badouin H."/>
            <person name="Andrews J."/>
            <person name="Razeeq D."/>
            <person name="Gabaldon T."/>
            <person name="Quesneville H."/>
            <person name="Giraud T."/>
            <person name="Hood M.E."/>
            <person name="Schultz D.J."/>
            <person name="Cuomo C.A."/>
        </authorList>
    </citation>
    <scope>NUCLEOTIDE SEQUENCE [LARGE SCALE GENOMIC DNA]</scope>
    <source>
        <strain evidence="8">P1A1 Lamole</strain>
        <strain evidence="10">p1A1 Lamole</strain>
    </source>
</reference>
<dbReference type="InterPro" id="IPR018969">
    <property type="entry name" value="Xul5P/Fru6P_PKetolase_C"/>
</dbReference>
<evidence type="ECO:0000259" key="7">
    <source>
        <dbReference type="Pfam" id="PF09364"/>
    </source>
</evidence>
<evidence type="ECO:0000313" key="8">
    <source>
        <dbReference type="EMBL" id="KDE07689.1"/>
    </source>
</evidence>
<dbReference type="InterPro" id="IPR019789">
    <property type="entry name" value="Xul5P/Fru6P_PKetolase_ThDP_BS"/>
</dbReference>
<dbReference type="PIRSF" id="PIRSF017245">
    <property type="entry name" value="Phosphoketolase"/>
    <property type="match status" value="1"/>
</dbReference>
<dbReference type="PROSITE" id="PS60002">
    <property type="entry name" value="PHOSPHOKETOLASE_1"/>
    <property type="match status" value="1"/>
</dbReference>
<evidence type="ECO:0000259" key="6">
    <source>
        <dbReference type="Pfam" id="PF09363"/>
    </source>
</evidence>
<dbReference type="OMA" id="GCMDDRE"/>
<reference evidence="8" key="2">
    <citation type="submission" date="2010-11" db="EMBL/GenBank/DDBJ databases">
        <authorList>
            <consortium name="The Broad Institute Genome Sequencing Platform"/>
            <person name="Earl A."/>
            <person name="Ward D."/>
            <person name="Feldgarden M."/>
            <person name="Gevers D."/>
            <person name="Butler R."/>
            <person name="Young S.K."/>
            <person name="Zeng Q."/>
            <person name="Gargeya S."/>
            <person name="Fitzgerald M."/>
            <person name="Haas B."/>
            <person name="Abouelleil A."/>
            <person name="Alvarado L."/>
            <person name="Arachchi H.M."/>
            <person name="Berlin A."/>
            <person name="Brown A."/>
            <person name="Chapman S.B."/>
            <person name="Chen Z."/>
            <person name="Dunbar C."/>
            <person name="Freedman E."/>
            <person name="Gearin G."/>
            <person name="Gellesch M."/>
            <person name="Goldberg J."/>
            <person name="Griggs A."/>
            <person name="Gujja S."/>
            <person name="Heilman E."/>
            <person name="Heiman D."/>
            <person name="Howarth C."/>
            <person name="Larson L."/>
            <person name="Lui A."/>
            <person name="MacDonald P.J.P."/>
            <person name="Mehta T."/>
            <person name="Montmayeur A."/>
            <person name="Murphy C."/>
            <person name="Neiman D."/>
            <person name="Pearson M."/>
            <person name="Priest M."/>
            <person name="Roberts A."/>
            <person name="Saif S."/>
            <person name="Shea T."/>
            <person name="Shenoy N."/>
            <person name="Sisk P."/>
            <person name="Stolte C."/>
            <person name="Sykes S."/>
            <person name="White J."/>
            <person name="Yandava C."/>
            <person name="Wortman J."/>
            <person name="Nusbaum C."/>
            <person name="Birren B."/>
        </authorList>
    </citation>
    <scope>NUCLEOTIDE SEQUENCE</scope>
    <source>
        <strain evidence="8">P1A1 Lamole</strain>
    </source>
</reference>
<dbReference type="EMBL" id="GL541657">
    <property type="protein sequence ID" value="KDE07689.1"/>
    <property type="molecule type" value="Genomic_DNA"/>
</dbReference>
<dbReference type="GO" id="GO:0016832">
    <property type="term" value="F:aldehyde-lyase activity"/>
    <property type="evidence" value="ECO:0007669"/>
    <property type="project" value="InterPro"/>
</dbReference>
<dbReference type="EMBL" id="AEIJ01000215">
    <property type="status" value="NOT_ANNOTATED_CDS"/>
    <property type="molecule type" value="Genomic_DNA"/>
</dbReference>
<dbReference type="Pfam" id="PF09364">
    <property type="entry name" value="XFP_N"/>
    <property type="match status" value="1"/>
</dbReference>
<dbReference type="InParanoid" id="U5H4A4"/>
<keyword evidence="3" id="KW-0786">Thiamine pyrophosphate</keyword>
<evidence type="ECO:0008006" key="11">
    <source>
        <dbReference type="Google" id="ProtNLM"/>
    </source>
</evidence>
<dbReference type="AlphaFoldDB" id="U5H4A4"/>
<feature type="domain" description="Xylulose 5-phosphate/Fructose 6-phosphate phosphoketolase N-terminal" evidence="7">
    <location>
        <begin position="43"/>
        <end position="429"/>
    </location>
</feature>
<dbReference type="PANTHER" id="PTHR31273">
    <property type="entry name" value="PHOSPHOKETOLASE-RELATED"/>
    <property type="match status" value="1"/>
</dbReference>
<dbReference type="PANTHER" id="PTHR31273:SF1">
    <property type="entry name" value="PHOSPHOKETOLASE-RELATED"/>
    <property type="match status" value="1"/>
</dbReference>
<evidence type="ECO:0000313" key="10">
    <source>
        <dbReference type="Proteomes" id="UP000017200"/>
    </source>
</evidence>
<dbReference type="InterPro" id="IPR018970">
    <property type="entry name" value="Xul5P/Fru6P_PKetolase_N"/>
</dbReference>
<keyword evidence="4" id="KW-0456">Lyase</keyword>
<evidence type="ECO:0000256" key="2">
    <source>
        <dbReference type="ARBA" id="ARBA00005623"/>
    </source>
</evidence>
<dbReference type="Proteomes" id="UP000017200">
    <property type="component" value="Unassembled WGS sequence"/>
</dbReference>
<keyword evidence="10" id="KW-1185">Reference proteome</keyword>
<evidence type="ECO:0000256" key="1">
    <source>
        <dbReference type="ARBA" id="ARBA00001964"/>
    </source>
</evidence>
<gene>
    <name evidence="8" type="ORF">MVLG_02148</name>
</gene>
<dbReference type="EnsemblFungi" id="MVLG_02148T0">
    <property type="protein sequence ID" value="MVLG_02148T0"/>
    <property type="gene ID" value="MVLG_02148"/>
</dbReference>
<protein>
    <recommendedName>
        <fullName evidence="11">Phosphoketolase</fullName>
    </recommendedName>
</protein>
<name>U5H4A4_USTV1</name>
<reference evidence="10" key="1">
    <citation type="submission" date="2010-11" db="EMBL/GenBank/DDBJ databases">
        <title>The genome sequence of Microbotryum violaceum strain p1A1 Lamole.</title>
        <authorList>
            <person name="Cuomo C."/>
            <person name="Perlin M."/>
            <person name="Young S.K."/>
            <person name="Zeng Q."/>
            <person name="Gargeya S."/>
            <person name="Alvarado L."/>
            <person name="Berlin A."/>
            <person name="Chapman S.B."/>
            <person name="Chen Z."/>
            <person name="Freedman E."/>
            <person name="Gellesch M."/>
            <person name="Goldberg J."/>
            <person name="Griggs A."/>
            <person name="Gujja S."/>
            <person name="Heilman E."/>
            <person name="Heiman D."/>
            <person name="Howarth C."/>
            <person name="Mehta T."/>
            <person name="Neiman D."/>
            <person name="Pearson M."/>
            <person name="Roberts A."/>
            <person name="Saif S."/>
            <person name="Shea T."/>
            <person name="Shenoy N."/>
            <person name="Sisk P."/>
            <person name="Stolte C."/>
            <person name="Sykes S."/>
            <person name="White J."/>
            <person name="Yandava C."/>
            <person name="Haas B."/>
            <person name="Nusbaum C."/>
            <person name="Birren B."/>
        </authorList>
    </citation>
    <scope>NUCLEOTIDE SEQUENCE [LARGE SCALE GENOMIC DNA]</scope>
    <source>
        <strain evidence="10">p1A1 Lamole</strain>
    </source>
</reference>
<accession>U5H4A4</accession>
<organism evidence="8">
    <name type="scientific">Microbotryum lychnidis-dioicae (strain p1A1 Lamole / MvSl-1064)</name>
    <name type="common">Anther smut fungus</name>
    <dbReference type="NCBI Taxonomy" id="683840"/>
    <lineage>
        <taxon>Eukaryota</taxon>
        <taxon>Fungi</taxon>
        <taxon>Dikarya</taxon>
        <taxon>Basidiomycota</taxon>
        <taxon>Pucciniomycotina</taxon>
        <taxon>Microbotryomycetes</taxon>
        <taxon>Microbotryales</taxon>
        <taxon>Microbotryaceae</taxon>
        <taxon>Microbotryum</taxon>
    </lineage>
</organism>
<dbReference type="GO" id="GO:0005975">
    <property type="term" value="P:carbohydrate metabolic process"/>
    <property type="evidence" value="ECO:0007669"/>
    <property type="project" value="InterPro"/>
</dbReference>
<dbReference type="SUPFAM" id="SSF52922">
    <property type="entry name" value="TK C-terminal domain-like"/>
    <property type="match status" value="1"/>
</dbReference>
<dbReference type="Pfam" id="PF03894">
    <property type="entry name" value="XFP"/>
    <property type="match status" value="1"/>
</dbReference>
<reference evidence="9" key="4">
    <citation type="submission" date="2015-06" db="UniProtKB">
        <authorList>
            <consortium name="EnsemblFungi"/>
        </authorList>
    </citation>
    <scope>IDENTIFICATION</scope>
</reference>
<evidence type="ECO:0000313" key="9">
    <source>
        <dbReference type="EnsemblFungi" id="MVLG_02148T0"/>
    </source>
</evidence>
<dbReference type="Gene3D" id="3.40.50.970">
    <property type="match status" value="2"/>
</dbReference>
<dbReference type="InterPro" id="IPR029061">
    <property type="entry name" value="THDP-binding"/>
</dbReference>
<dbReference type="Gene3D" id="3.40.50.920">
    <property type="match status" value="1"/>
</dbReference>
<dbReference type="InterPro" id="IPR009014">
    <property type="entry name" value="Transketo_C/PFOR_II"/>
</dbReference>
<sequence length="865" mass="95700">MGKEEAPPPTMIPSELSASPDSPLSSLAVQLDVDELSKAYDASHLDRVHQSWRASCYLATAQIFLTGNATMEEKLTRKHIKPRLLGHYGTTGGLAFAYSHTQALIRRRGEQEDGNEPSFLFITGPGHGAPAILSELYIEGAISKFYPEYAMDKQGLNKFVKSFSWPGGFPSHVNAETPGCIHEGGELGYALAVAYGSVFDMPDLISVVVVGDGESETGPTATAWHSHKWLNPATSGAVLPVLHVNGFKISERTLPGTMDATELALLYTGYGYQVRFVEYEPEGEPTMGGNDPADIKLNRNMAVSIDWAYSEIRRIQKAARSGQPLQKSRWPLLILRSPKGWTGPLTDGKGKQLLNSFASHQVPLPAAGKDDEQLDHLERWLRSYEPEKIFQPEHKLSQGTSILNQDYDSVLPKQRERRLGFVPEAYQGYKVLDLGDWKTMTYEKGAEEISCMKAIGKFLADTIKRNPRKFRIFSPDELASNKLDGVFEVTSRAFQWDPETADKENAAVMEMLSEHTLQGWLQGYTLTGRSGVFPSYEAFLGIIATMMIQYAKFTKMALETPWRGPTASLTYIETSTWTRQEHNGYSHQQVGFISSVLSLPVHLARVYLPADANTSVSVISHCLKSKNYINLIIGTKAPSPVFLTPDQAEEHCIAGASVWKSYSTDEGVNPDVVLVGIGFELTAEVIAAAARLRKDFGDSLRVRVVNVVDLLVLASVGEHPHALSEAGFNSLFPPNTPVVINWHGHPAQIASLLFNRPHSVGRTRFHINGYIEQGSTTTPYLMLKVNKCDRYTVATNALDMVALNFSKYPNHFAQLEKHERVGRVVAQVQQKIAIYASKNQEFEKYAQETQQDHPEIGATATLAEG</sequence>
<dbReference type="HOGENOM" id="CLU_013954_2_0_1"/>
<comment type="similarity">
    <text evidence="2">Belongs to the XFP family.</text>
</comment>
<feature type="domain" description="Xylulose 5-phosphate/Fructose 6-phosphate phosphoketolase C-terminal" evidence="6">
    <location>
        <begin position="636"/>
        <end position="857"/>
    </location>
</feature>
<proteinExistence type="inferred from homology"/>
<evidence type="ECO:0000256" key="3">
    <source>
        <dbReference type="ARBA" id="ARBA00023052"/>
    </source>
</evidence>
<dbReference type="STRING" id="683840.U5H4A4"/>
<comment type="cofactor">
    <cofactor evidence="1">
        <name>thiamine diphosphate</name>
        <dbReference type="ChEBI" id="CHEBI:58937"/>
    </cofactor>
</comment>
<dbReference type="FunCoup" id="U5H4A4">
    <property type="interactions" value="15"/>
</dbReference>
<dbReference type="SUPFAM" id="SSF52518">
    <property type="entry name" value="Thiamin diphosphate-binding fold (THDP-binding)"/>
    <property type="match status" value="2"/>
</dbReference>
<dbReference type="Pfam" id="PF09363">
    <property type="entry name" value="XFP_C"/>
    <property type="match status" value="1"/>
</dbReference>
<dbReference type="OrthoDB" id="2532903at2759"/>
<dbReference type="PROSITE" id="PS60003">
    <property type="entry name" value="PHOSPHOKETOLASE_2"/>
    <property type="match status" value="1"/>
</dbReference>
<evidence type="ECO:0000256" key="5">
    <source>
        <dbReference type="SAM" id="MobiDB-lite"/>
    </source>
</evidence>
<feature type="region of interest" description="Disordered" evidence="5">
    <location>
        <begin position="1"/>
        <end position="23"/>
    </location>
</feature>
<dbReference type="InterPro" id="IPR005593">
    <property type="entry name" value="Xul5P/Fru6P_PKetolase"/>
</dbReference>
<dbReference type="InterPro" id="IPR019790">
    <property type="entry name" value="Xul5P/Fru6P_PKetolase_CS"/>
</dbReference>
<evidence type="ECO:0000256" key="4">
    <source>
        <dbReference type="ARBA" id="ARBA00023239"/>
    </source>
</evidence>